<dbReference type="CDD" id="cd05387">
    <property type="entry name" value="BY-kinase"/>
    <property type="match status" value="1"/>
</dbReference>
<dbReference type="EC" id="2.7.10.-" evidence="4"/>
<gene>
    <name evidence="4" type="primary">ptk</name>
    <name evidence="4" type="ORF">Mterra_02620</name>
</gene>
<dbReference type="InterPro" id="IPR005702">
    <property type="entry name" value="Wzc-like_C"/>
</dbReference>
<keyword evidence="5" id="KW-1185">Reference proteome</keyword>
<keyword evidence="4" id="KW-0418">Kinase</keyword>
<keyword evidence="2" id="KW-0067">ATP-binding</keyword>
<keyword evidence="3" id="KW-0472">Membrane</keyword>
<keyword evidence="4" id="KW-0808">Transferase</keyword>
<accession>A0A399EFN2</accession>
<keyword evidence="3" id="KW-1133">Transmembrane helix</keyword>
<evidence type="ECO:0000313" key="4">
    <source>
        <dbReference type="EMBL" id="RIH82546.1"/>
    </source>
</evidence>
<keyword evidence="3" id="KW-0812">Transmembrane</keyword>
<comment type="caution">
    <text evidence="4">The sequence shown here is derived from an EMBL/GenBank/DDBJ whole genome shotgun (WGS) entry which is preliminary data.</text>
</comment>
<evidence type="ECO:0000256" key="1">
    <source>
        <dbReference type="ARBA" id="ARBA00022741"/>
    </source>
</evidence>
<organism evidence="4 5">
    <name type="scientific">Calidithermus terrae</name>
    <dbReference type="NCBI Taxonomy" id="1408545"/>
    <lineage>
        <taxon>Bacteria</taxon>
        <taxon>Thermotogati</taxon>
        <taxon>Deinococcota</taxon>
        <taxon>Deinococci</taxon>
        <taxon>Thermales</taxon>
        <taxon>Thermaceae</taxon>
        <taxon>Calidithermus</taxon>
    </lineage>
</organism>
<dbReference type="EMBL" id="QXDL01000117">
    <property type="protein sequence ID" value="RIH82546.1"/>
    <property type="molecule type" value="Genomic_DNA"/>
</dbReference>
<proteinExistence type="predicted"/>
<dbReference type="RefSeq" id="WP_170159664.1">
    <property type="nucleotide sequence ID" value="NZ_QXDL01000117.1"/>
</dbReference>
<dbReference type="PANTHER" id="PTHR32309:SF31">
    <property type="entry name" value="CAPSULAR EXOPOLYSACCHARIDE FAMILY"/>
    <property type="match status" value="1"/>
</dbReference>
<dbReference type="Gene3D" id="3.40.50.300">
    <property type="entry name" value="P-loop containing nucleotide triphosphate hydrolases"/>
    <property type="match status" value="1"/>
</dbReference>
<evidence type="ECO:0000313" key="5">
    <source>
        <dbReference type="Proteomes" id="UP000265715"/>
    </source>
</evidence>
<dbReference type="Proteomes" id="UP000265715">
    <property type="component" value="Unassembled WGS sequence"/>
</dbReference>
<dbReference type="PANTHER" id="PTHR32309">
    <property type="entry name" value="TYROSINE-PROTEIN KINASE"/>
    <property type="match status" value="1"/>
</dbReference>
<dbReference type="AlphaFoldDB" id="A0A399EFN2"/>
<dbReference type="SUPFAM" id="SSF52540">
    <property type="entry name" value="P-loop containing nucleoside triphosphate hydrolases"/>
    <property type="match status" value="1"/>
</dbReference>
<feature type="transmembrane region" description="Helical" evidence="3">
    <location>
        <begin position="242"/>
        <end position="262"/>
    </location>
</feature>
<dbReference type="GO" id="GO:0016301">
    <property type="term" value="F:kinase activity"/>
    <property type="evidence" value="ECO:0007669"/>
    <property type="project" value="UniProtKB-KW"/>
</dbReference>
<protein>
    <submittedName>
        <fullName evidence="4">Tyrosine-protein kinase ptk</fullName>
        <ecNumber evidence="4">2.7.10.-</ecNumber>
    </submittedName>
</protein>
<name>A0A399EFN2_9DEIN</name>
<sequence length="532" mass="57298">MTPHTADSTEEISLERLIPLLLRAIRWALPAALLSATVTYFALKQQPLVYESASSLVAVQPGPLGSAGSFTTPLVSVAPLDPQAYKEAALSTQVLGQALAMAGEPEGPQALMRLRQAAKVRTVDGRQSSIITLRVRDRDPARAARLANAWAAALRGWEDQRAREHFTRYRRSVEAQLEAILTEIRQARQLKDPDRLRSLDALRGNLARDRDLAHALEESAVGLLALLEHAQVPLAPSAPRPLLGGAAAAVIASLLFFGFVLLREALVRAVRDSEEAARVTGLPVLGEFPRMPPNGKRELPAEAAAFLRTGVHHALADRHPKVVLVTSPEKAEGKSSVAIALARAYARADLPTLLVDADLRRPVVHREFGIAKGWDLVESLRDFTYSVHAHPVAPNLEVLPCLEAPENPAELLAEHWRDFLNNLVHTGRYKVVVVDSPPALAVSDALILAPHASGVLVAVSEGATDRKRLEATLEVLSRVGARVVGLAMTNLRRGPAASGQFTYGYGYGYGPVAVADRKEHKGLPKAGGPKSS</sequence>
<evidence type="ECO:0000256" key="2">
    <source>
        <dbReference type="ARBA" id="ARBA00022840"/>
    </source>
</evidence>
<reference evidence="4 5" key="1">
    <citation type="submission" date="2018-08" db="EMBL/GenBank/DDBJ databases">
        <title>Meiothermus terrae DSM 26712 genome sequencing project.</title>
        <authorList>
            <person name="Da Costa M.S."/>
            <person name="Albuquerque L."/>
            <person name="Raposo P."/>
            <person name="Froufe H.J.C."/>
            <person name="Barroso C.S."/>
            <person name="Egas C."/>
        </authorList>
    </citation>
    <scope>NUCLEOTIDE SEQUENCE [LARGE SCALE GENOMIC DNA]</scope>
    <source>
        <strain evidence="4 5">DSM 26712</strain>
    </source>
</reference>
<evidence type="ECO:0000256" key="3">
    <source>
        <dbReference type="SAM" id="Phobius"/>
    </source>
</evidence>
<dbReference type="InterPro" id="IPR050445">
    <property type="entry name" value="Bact_polysacc_biosynth/exp"/>
</dbReference>
<dbReference type="InterPro" id="IPR027417">
    <property type="entry name" value="P-loop_NTPase"/>
</dbReference>
<keyword evidence="1" id="KW-0547">Nucleotide-binding</keyword>